<evidence type="ECO:0000256" key="1">
    <source>
        <dbReference type="ARBA" id="ARBA00022475"/>
    </source>
</evidence>
<evidence type="ECO:0000256" key="6">
    <source>
        <dbReference type="SAM" id="MobiDB-lite"/>
    </source>
</evidence>
<feature type="region of interest" description="Disordered" evidence="6">
    <location>
        <begin position="188"/>
        <end position="217"/>
    </location>
</feature>
<dbReference type="NCBIfam" id="TIGR00997">
    <property type="entry name" value="ispZ"/>
    <property type="match status" value="1"/>
</dbReference>
<feature type="transmembrane region" description="Helical" evidence="5">
    <location>
        <begin position="59"/>
        <end position="78"/>
    </location>
</feature>
<dbReference type="RefSeq" id="WP_111422811.1">
    <property type="nucleotide sequence ID" value="NZ_NPEX01000412.1"/>
</dbReference>
<accession>A0A327KH80</accession>
<evidence type="ECO:0000313" key="8">
    <source>
        <dbReference type="Proteomes" id="UP000249130"/>
    </source>
</evidence>
<comment type="function">
    <text evidence="5">Plays a role in cell envelope biogenesis, maintenance of cell envelope integrity and membrane homeostasis.</text>
</comment>
<dbReference type="NCBIfam" id="NF001323">
    <property type="entry name" value="PRK00259.1-1"/>
    <property type="match status" value="1"/>
</dbReference>
<evidence type="ECO:0000313" key="7">
    <source>
        <dbReference type="EMBL" id="RAI37797.1"/>
    </source>
</evidence>
<reference evidence="7 8" key="1">
    <citation type="submission" date="2017-07" db="EMBL/GenBank/DDBJ databases">
        <title>Draft Genome Sequences of Select Purple Nonsulfur Bacteria.</title>
        <authorList>
            <person name="Lasarre B."/>
            <person name="Mckinlay J.B."/>
        </authorList>
    </citation>
    <scope>NUCLEOTIDE SEQUENCE [LARGE SCALE GENOMIC DNA]</scope>
    <source>
        <strain evidence="7 8">DSM 5909</strain>
    </source>
</reference>
<keyword evidence="8" id="KW-1185">Reference proteome</keyword>
<feature type="transmembrane region" description="Helical" evidence="5">
    <location>
        <begin position="90"/>
        <end position="110"/>
    </location>
</feature>
<dbReference type="InterPro" id="IPR006008">
    <property type="entry name" value="YciB"/>
</dbReference>
<evidence type="ECO:0000256" key="3">
    <source>
        <dbReference type="ARBA" id="ARBA00022989"/>
    </source>
</evidence>
<keyword evidence="1 5" id="KW-1003">Cell membrane</keyword>
<proteinExistence type="inferred from homology"/>
<feature type="transmembrane region" description="Helical" evidence="5">
    <location>
        <begin position="154"/>
        <end position="173"/>
    </location>
</feature>
<feature type="transmembrane region" description="Helical" evidence="5">
    <location>
        <begin position="130"/>
        <end position="147"/>
    </location>
</feature>
<dbReference type="PANTHER" id="PTHR36917:SF1">
    <property type="entry name" value="INNER MEMBRANE-SPANNING PROTEIN YCIB"/>
    <property type="match status" value="1"/>
</dbReference>
<keyword evidence="2 5" id="KW-0812">Transmembrane</keyword>
<dbReference type="Pfam" id="PF04279">
    <property type="entry name" value="IspA"/>
    <property type="match status" value="1"/>
</dbReference>
<gene>
    <name evidence="5" type="primary">yciB</name>
    <name evidence="7" type="ORF">CH341_29025</name>
</gene>
<dbReference type="GO" id="GO:0005886">
    <property type="term" value="C:plasma membrane"/>
    <property type="evidence" value="ECO:0007669"/>
    <property type="project" value="UniProtKB-SubCell"/>
</dbReference>
<organism evidence="7 8">
    <name type="scientific">Rhodoplanes roseus</name>
    <dbReference type="NCBI Taxonomy" id="29409"/>
    <lineage>
        <taxon>Bacteria</taxon>
        <taxon>Pseudomonadati</taxon>
        <taxon>Pseudomonadota</taxon>
        <taxon>Alphaproteobacteria</taxon>
        <taxon>Hyphomicrobiales</taxon>
        <taxon>Nitrobacteraceae</taxon>
        <taxon>Rhodoplanes</taxon>
    </lineage>
</organism>
<dbReference type="HAMAP" id="MF_00189">
    <property type="entry name" value="YciB"/>
    <property type="match status" value="1"/>
</dbReference>
<comment type="subcellular location">
    <subcellularLocation>
        <location evidence="5">Cell inner membrane</location>
        <topology evidence="5">Multi-pass membrane protein</topology>
    </subcellularLocation>
</comment>
<dbReference type="AlphaFoldDB" id="A0A327KH80"/>
<evidence type="ECO:0000256" key="4">
    <source>
        <dbReference type="ARBA" id="ARBA00023136"/>
    </source>
</evidence>
<sequence length="217" mass="23761">MAAAARMNPALKVALDVGPLVLFFVANAKFGIFAATATFMVAVVAALVVSWVLTRHLPLMPVVSAVIVLVFGSLTLVLHDETFIKLKPTLIYLLFAIVLAVGLWRDRPLLAMVFDSVFDLTDEGWRKLTVRWAVFFLVMAAVNELVWRTQSTDFWVNFKLFGFVPLTFLFAVLQVRLLARHAAEPDPAQADEAAAPAGSAPVPPVSPPSAMRRTEAE</sequence>
<protein>
    <recommendedName>
        <fullName evidence="5">Inner membrane-spanning protein YciB</fullName>
    </recommendedName>
</protein>
<keyword evidence="4 5" id="KW-0472">Membrane</keyword>
<name>A0A327KH80_9BRAD</name>
<dbReference type="Proteomes" id="UP000249130">
    <property type="component" value="Unassembled WGS sequence"/>
</dbReference>
<evidence type="ECO:0000256" key="2">
    <source>
        <dbReference type="ARBA" id="ARBA00022692"/>
    </source>
</evidence>
<dbReference type="EMBL" id="NPEX01000412">
    <property type="protein sequence ID" value="RAI37797.1"/>
    <property type="molecule type" value="Genomic_DNA"/>
</dbReference>
<dbReference type="OrthoDB" id="9788219at2"/>
<evidence type="ECO:0000256" key="5">
    <source>
        <dbReference type="HAMAP-Rule" id="MF_00189"/>
    </source>
</evidence>
<keyword evidence="5" id="KW-0997">Cell inner membrane</keyword>
<feature type="transmembrane region" description="Helical" evidence="5">
    <location>
        <begin position="20"/>
        <end position="53"/>
    </location>
</feature>
<keyword evidence="3 5" id="KW-1133">Transmembrane helix</keyword>
<dbReference type="PANTHER" id="PTHR36917">
    <property type="entry name" value="INTRACELLULAR SEPTATION PROTEIN A-RELATED"/>
    <property type="match status" value="1"/>
</dbReference>
<comment type="similarity">
    <text evidence="5">Belongs to the YciB family.</text>
</comment>
<feature type="compositionally biased region" description="Low complexity" evidence="6">
    <location>
        <begin position="188"/>
        <end position="200"/>
    </location>
</feature>
<comment type="caution">
    <text evidence="7">The sequence shown here is derived from an EMBL/GenBank/DDBJ whole genome shotgun (WGS) entry which is preliminary data.</text>
</comment>